<organism evidence="4 5">
    <name type="scientific">Pseudocercospora eumusae</name>
    <dbReference type="NCBI Taxonomy" id="321146"/>
    <lineage>
        <taxon>Eukaryota</taxon>
        <taxon>Fungi</taxon>
        <taxon>Dikarya</taxon>
        <taxon>Ascomycota</taxon>
        <taxon>Pezizomycotina</taxon>
        <taxon>Dothideomycetes</taxon>
        <taxon>Dothideomycetidae</taxon>
        <taxon>Mycosphaerellales</taxon>
        <taxon>Mycosphaerellaceae</taxon>
        <taxon>Pseudocercospora</taxon>
    </lineage>
</organism>
<sequence length="292" mass="31810">MVEERKIAIITGGASGMGLSVAKDLAARKDWTVHIVDFSPKHIEQVAKDSPELVAHKADVTNYQELAAVFQDVFISTTSRRLDFVFANAGLIESTDFYKTQKTDPPPPPDLQSVDVNLKGLISTCYLAQHYFRRSPQKGKGASLILTASCGAIYPSHYSPMYTASKHGVLGFGRAIANKLFLEGIRVNTICPGIVETNLTGEGGWAGFPPGLFTPVSQISKTVLGLVDASEDLVDSNGLKFAADKLYGLAVEINLDNTYFRPILDFCDDAMRQIMEATDPEKQKGAVIKDYD</sequence>
<evidence type="ECO:0000256" key="1">
    <source>
        <dbReference type="ARBA" id="ARBA00006484"/>
    </source>
</evidence>
<comment type="similarity">
    <text evidence="1">Belongs to the short-chain dehydrogenases/reductases (SDR) family.</text>
</comment>
<dbReference type="InterPro" id="IPR002347">
    <property type="entry name" value="SDR_fam"/>
</dbReference>
<dbReference type="Pfam" id="PF00106">
    <property type="entry name" value="adh_short"/>
    <property type="match status" value="1"/>
</dbReference>
<dbReference type="GO" id="GO:0016616">
    <property type="term" value="F:oxidoreductase activity, acting on the CH-OH group of donors, NAD or NADP as acceptor"/>
    <property type="evidence" value="ECO:0007669"/>
    <property type="project" value="TreeGrafter"/>
</dbReference>
<dbReference type="Proteomes" id="UP000070133">
    <property type="component" value="Unassembled WGS sequence"/>
</dbReference>
<reference evidence="4 5" key="1">
    <citation type="submission" date="2015-07" db="EMBL/GenBank/DDBJ databases">
        <title>Comparative genomics of the Sigatoka disease complex on banana suggests a link between parallel evolutionary changes in Pseudocercospora fijiensis and Pseudocercospora eumusae and increased virulence on the banana host.</title>
        <authorList>
            <person name="Chang T.-C."/>
            <person name="Salvucci A."/>
            <person name="Crous P.W."/>
            <person name="Stergiopoulos I."/>
        </authorList>
    </citation>
    <scope>NUCLEOTIDE SEQUENCE [LARGE SCALE GENOMIC DNA]</scope>
    <source>
        <strain evidence="4 5">CBS 114824</strain>
    </source>
</reference>
<evidence type="ECO:0000256" key="2">
    <source>
        <dbReference type="ARBA" id="ARBA00022857"/>
    </source>
</evidence>
<dbReference type="OrthoDB" id="37659at2759"/>
<keyword evidence="5" id="KW-1185">Reference proteome</keyword>
<dbReference type="SUPFAM" id="SSF51735">
    <property type="entry name" value="NAD(P)-binding Rossmann-fold domains"/>
    <property type="match status" value="1"/>
</dbReference>
<dbReference type="InterPro" id="IPR036291">
    <property type="entry name" value="NAD(P)-bd_dom_sf"/>
</dbReference>
<comment type="caution">
    <text evidence="4">The sequence shown here is derived from an EMBL/GenBank/DDBJ whole genome shotgun (WGS) entry which is preliminary data.</text>
</comment>
<dbReference type="PRINTS" id="PR00081">
    <property type="entry name" value="GDHRDH"/>
</dbReference>
<evidence type="ECO:0000313" key="5">
    <source>
        <dbReference type="Proteomes" id="UP000070133"/>
    </source>
</evidence>
<gene>
    <name evidence="4" type="ORF">AC578_767</name>
</gene>
<dbReference type="PANTHER" id="PTHR44229:SF4">
    <property type="entry name" value="15-HYDROXYPROSTAGLANDIN DEHYDROGENASE [NAD(+)]"/>
    <property type="match status" value="1"/>
</dbReference>
<keyword evidence="2" id="KW-0521">NADP</keyword>
<proteinExistence type="inferred from homology"/>
<name>A0A139HMX6_9PEZI</name>
<accession>A0A139HMX6</accession>
<dbReference type="EMBL" id="LFZN01000027">
    <property type="protein sequence ID" value="KXT03737.1"/>
    <property type="molecule type" value="Genomic_DNA"/>
</dbReference>
<keyword evidence="3" id="KW-0560">Oxidoreductase</keyword>
<evidence type="ECO:0000313" key="4">
    <source>
        <dbReference type="EMBL" id="KXT03737.1"/>
    </source>
</evidence>
<dbReference type="PANTHER" id="PTHR44229">
    <property type="entry name" value="15-HYDROXYPROSTAGLANDIN DEHYDROGENASE [NAD(+)]"/>
    <property type="match status" value="1"/>
</dbReference>
<dbReference type="AlphaFoldDB" id="A0A139HMX6"/>
<dbReference type="STRING" id="321146.A0A139HMX6"/>
<dbReference type="PROSITE" id="PS00061">
    <property type="entry name" value="ADH_SHORT"/>
    <property type="match status" value="1"/>
</dbReference>
<evidence type="ECO:0000256" key="3">
    <source>
        <dbReference type="ARBA" id="ARBA00023002"/>
    </source>
</evidence>
<protein>
    <submittedName>
        <fullName evidence="4">Uncharacterized protein</fullName>
    </submittedName>
</protein>
<dbReference type="InterPro" id="IPR020904">
    <property type="entry name" value="Sc_DH/Rdtase_CS"/>
</dbReference>
<dbReference type="Gene3D" id="3.40.50.720">
    <property type="entry name" value="NAD(P)-binding Rossmann-like Domain"/>
    <property type="match status" value="1"/>
</dbReference>
<dbReference type="GO" id="GO:0005737">
    <property type="term" value="C:cytoplasm"/>
    <property type="evidence" value="ECO:0007669"/>
    <property type="project" value="TreeGrafter"/>
</dbReference>